<accession>A0A6A7BTL2</accession>
<feature type="compositionally biased region" description="Basic and acidic residues" evidence="1">
    <location>
        <begin position="42"/>
        <end position="56"/>
    </location>
</feature>
<reference evidence="2" key="1">
    <citation type="journal article" date="2020" name="Stud. Mycol.">
        <title>101 Dothideomycetes genomes: a test case for predicting lifestyles and emergence of pathogens.</title>
        <authorList>
            <person name="Haridas S."/>
            <person name="Albert R."/>
            <person name="Binder M."/>
            <person name="Bloem J."/>
            <person name="Labutti K."/>
            <person name="Salamov A."/>
            <person name="Andreopoulos B."/>
            <person name="Baker S."/>
            <person name="Barry K."/>
            <person name="Bills G."/>
            <person name="Bluhm B."/>
            <person name="Cannon C."/>
            <person name="Castanera R."/>
            <person name="Culley D."/>
            <person name="Daum C."/>
            <person name="Ezra D."/>
            <person name="Gonzalez J."/>
            <person name="Henrissat B."/>
            <person name="Kuo A."/>
            <person name="Liang C."/>
            <person name="Lipzen A."/>
            <person name="Lutzoni F."/>
            <person name="Magnuson J."/>
            <person name="Mondo S."/>
            <person name="Nolan M."/>
            <person name="Ohm R."/>
            <person name="Pangilinan J."/>
            <person name="Park H.-J."/>
            <person name="Ramirez L."/>
            <person name="Alfaro M."/>
            <person name="Sun H."/>
            <person name="Tritt A."/>
            <person name="Yoshinaga Y."/>
            <person name="Zwiers L.-H."/>
            <person name="Turgeon B."/>
            <person name="Goodwin S."/>
            <person name="Spatafora J."/>
            <person name="Crous P."/>
            <person name="Grigoriev I."/>
        </authorList>
    </citation>
    <scope>NUCLEOTIDE SEQUENCE</scope>
    <source>
        <strain evidence="2">CBS 480.64</strain>
    </source>
</reference>
<keyword evidence="3" id="KW-1185">Reference proteome</keyword>
<protein>
    <submittedName>
        <fullName evidence="2">Uncharacterized protein</fullName>
    </submittedName>
</protein>
<name>A0A6A7BTL2_9PEZI</name>
<dbReference type="Proteomes" id="UP000799421">
    <property type="component" value="Unassembled WGS sequence"/>
</dbReference>
<dbReference type="AlphaFoldDB" id="A0A6A7BTL2"/>
<gene>
    <name evidence="2" type="ORF">K470DRAFT_259694</name>
</gene>
<proteinExistence type="predicted"/>
<feature type="region of interest" description="Disordered" evidence="1">
    <location>
        <begin position="1"/>
        <end position="71"/>
    </location>
</feature>
<organism evidence="2 3">
    <name type="scientific">Piedraia hortae CBS 480.64</name>
    <dbReference type="NCBI Taxonomy" id="1314780"/>
    <lineage>
        <taxon>Eukaryota</taxon>
        <taxon>Fungi</taxon>
        <taxon>Dikarya</taxon>
        <taxon>Ascomycota</taxon>
        <taxon>Pezizomycotina</taxon>
        <taxon>Dothideomycetes</taxon>
        <taxon>Dothideomycetidae</taxon>
        <taxon>Capnodiales</taxon>
        <taxon>Piedraiaceae</taxon>
        <taxon>Piedraia</taxon>
    </lineage>
</organism>
<dbReference type="EMBL" id="MU006008">
    <property type="protein sequence ID" value="KAF2858514.1"/>
    <property type="molecule type" value="Genomic_DNA"/>
</dbReference>
<feature type="compositionally biased region" description="Polar residues" evidence="1">
    <location>
        <begin position="1"/>
        <end position="26"/>
    </location>
</feature>
<evidence type="ECO:0000256" key="1">
    <source>
        <dbReference type="SAM" id="MobiDB-lite"/>
    </source>
</evidence>
<evidence type="ECO:0000313" key="3">
    <source>
        <dbReference type="Proteomes" id="UP000799421"/>
    </source>
</evidence>
<sequence>MNLSRSSTPLPAFLSTNAPSKHSTNLFAPPTAKSLPRNQQSRGEDVRFPLSNDRHLNRQTHPELAPQLIYS</sequence>
<evidence type="ECO:0000313" key="2">
    <source>
        <dbReference type="EMBL" id="KAF2858514.1"/>
    </source>
</evidence>